<evidence type="ECO:0000313" key="2">
    <source>
        <dbReference type="EMBL" id="MCB8878211.1"/>
    </source>
</evidence>
<dbReference type="AlphaFoldDB" id="A0A963YW32"/>
<proteinExistence type="inferred from homology"/>
<dbReference type="PRINTS" id="PR00080">
    <property type="entry name" value="SDRFAMILY"/>
</dbReference>
<dbReference type="InterPro" id="IPR002347">
    <property type="entry name" value="SDR_fam"/>
</dbReference>
<dbReference type="PANTHER" id="PTHR42760">
    <property type="entry name" value="SHORT-CHAIN DEHYDROGENASES/REDUCTASES FAMILY MEMBER"/>
    <property type="match status" value="1"/>
</dbReference>
<dbReference type="SUPFAM" id="SSF51735">
    <property type="entry name" value="NAD(P)-binding Rossmann-fold domains"/>
    <property type="match status" value="1"/>
</dbReference>
<dbReference type="PRINTS" id="PR00081">
    <property type="entry name" value="GDHRDH"/>
</dbReference>
<dbReference type="Pfam" id="PF13561">
    <property type="entry name" value="adh_short_C2"/>
    <property type="match status" value="1"/>
</dbReference>
<name>A0A963YW32_9PROT</name>
<dbReference type="Gene3D" id="3.40.50.720">
    <property type="entry name" value="NAD(P)-binding Rossmann-like Domain"/>
    <property type="match status" value="1"/>
</dbReference>
<dbReference type="RefSeq" id="WP_227323857.1">
    <property type="nucleotide sequence ID" value="NZ_JAESVB010000026.1"/>
</dbReference>
<dbReference type="GO" id="GO:0016616">
    <property type="term" value="F:oxidoreductase activity, acting on the CH-OH group of donors, NAD or NADP as acceptor"/>
    <property type="evidence" value="ECO:0007669"/>
    <property type="project" value="TreeGrafter"/>
</dbReference>
<dbReference type="Proteomes" id="UP000708298">
    <property type="component" value="Unassembled WGS sequence"/>
</dbReference>
<reference evidence="2" key="1">
    <citation type="journal article" date="2021" name="Microorganisms">
        <title>Acidisoma silvae sp. nov. and Acidisomacellulosilytica sp. nov., Two Acidophilic Bacteria Isolated from Decaying Wood, Hydrolyzing Cellulose and Producing Poly-3-hydroxybutyrate.</title>
        <authorList>
            <person name="Mieszkin S."/>
            <person name="Pouder E."/>
            <person name="Uroz S."/>
            <person name="Simon-Colin C."/>
            <person name="Alain K."/>
        </authorList>
    </citation>
    <scope>NUCLEOTIDE SEQUENCE</scope>
    <source>
        <strain evidence="2">HW T2.11</strain>
    </source>
</reference>
<evidence type="ECO:0000313" key="3">
    <source>
        <dbReference type="Proteomes" id="UP000708298"/>
    </source>
</evidence>
<keyword evidence="3" id="KW-1185">Reference proteome</keyword>
<dbReference type="PROSITE" id="PS00061">
    <property type="entry name" value="ADH_SHORT"/>
    <property type="match status" value="1"/>
</dbReference>
<organism evidence="2 3">
    <name type="scientific">Acidisoma silvae</name>
    <dbReference type="NCBI Taxonomy" id="2802396"/>
    <lineage>
        <taxon>Bacteria</taxon>
        <taxon>Pseudomonadati</taxon>
        <taxon>Pseudomonadota</taxon>
        <taxon>Alphaproteobacteria</taxon>
        <taxon>Acetobacterales</taxon>
        <taxon>Acidocellaceae</taxon>
        <taxon>Acidisoma</taxon>
    </lineage>
</organism>
<sequence>MSSLLAGKITAITGASSGIGRAMALAFAAEGAIVALADITTRPKEGGAPTLDLIQEMGATGDYAQINVAAWDDVDRWIGHIVARFGRLDVMVNNAATFSGTALTETSSAQWEDVMGVNMTGMFNGCKRAVQQMLTQEPRHEARGRIINLGSQQGIVNSPHDTAYGVSKAGAIYITRQVAVDYAKDLIICNSISPGKVVTGKPGLPMDPALMENAQRRTPWPRLGKPEDIANAAVFLASDRATFMTGSNLVVDGGWLAA</sequence>
<dbReference type="CDD" id="cd05233">
    <property type="entry name" value="SDR_c"/>
    <property type="match status" value="1"/>
</dbReference>
<dbReference type="InterPro" id="IPR020904">
    <property type="entry name" value="Sc_DH/Rdtase_CS"/>
</dbReference>
<dbReference type="EMBL" id="JAESVB010000026">
    <property type="protein sequence ID" value="MCB8878211.1"/>
    <property type="molecule type" value="Genomic_DNA"/>
</dbReference>
<reference evidence="2" key="2">
    <citation type="submission" date="2021-01" db="EMBL/GenBank/DDBJ databases">
        <authorList>
            <person name="Mieszkin S."/>
            <person name="Pouder E."/>
            <person name="Alain K."/>
        </authorList>
    </citation>
    <scope>NUCLEOTIDE SEQUENCE</scope>
    <source>
        <strain evidence="2">HW T2.11</strain>
    </source>
</reference>
<comment type="similarity">
    <text evidence="1">Belongs to the short-chain dehydrogenases/reductases (SDR) family.</text>
</comment>
<comment type="caution">
    <text evidence="2">The sequence shown here is derived from an EMBL/GenBank/DDBJ whole genome shotgun (WGS) entry which is preliminary data.</text>
</comment>
<evidence type="ECO:0000256" key="1">
    <source>
        <dbReference type="ARBA" id="ARBA00006484"/>
    </source>
</evidence>
<protein>
    <submittedName>
        <fullName evidence="2">SDR family oxidoreductase</fullName>
    </submittedName>
</protein>
<dbReference type="FunFam" id="3.40.50.720:FF:000084">
    <property type="entry name" value="Short-chain dehydrogenase reductase"/>
    <property type="match status" value="1"/>
</dbReference>
<dbReference type="PANTHER" id="PTHR42760:SF124">
    <property type="entry name" value="SHORT-CHAIN DEHYDROGENASE_REDUCTASE"/>
    <property type="match status" value="1"/>
</dbReference>
<gene>
    <name evidence="2" type="ORF">ASILVAE211_23710</name>
</gene>
<accession>A0A963YW32</accession>
<dbReference type="InterPro" id="IPR036291">
    <property type="entry name" value="NAD(P)-bd_dom_sf"/>
</dbReference>